<evidence type="ECO:0000256" key="4">
    <source>
        <dbReference type="ARBA" id="ARBA00022827"/>
    </source>
</evidence>
<dbReference type="EMBL" id="LFJN01000023">
    <property type="protein sequence ID" value="KPI37641.1"/>
    <property type="molecule type" value="Genomic_DNA"/>
</dbReference>
<dbReference type="OrthoDB" id="74360at2759"/>
<dbReference type="GO" id="GO:0050661">
    <property type="term" value="F:NADP binding"/>
    <property type="evidence" value="ECO:0007669"/>
    <property type="project" value="InterPro"/>
</dbReference>
<dbReference type="VEuPathDB" id="FungiDB:AB675_4050"/>
<evidence type="ECO:0000256" key="1">
    <source>
        <dbReference type="ARBA" id="ARBA00001974"/>
    </source>
</evidence>
<feature type="compositionally biased region" description="Polar residues" evidence="6">
    <location>
        <begin position="35"/>
        <end position="49"/>
    </location>
</feature>
<keyword evidence="5" id="KW-0560">Oxidoreductase</keyword>
<feature type="region of interest" description="Disordered" evidence="6">
    <location>
        <begin position="299"/>
        <end position="322"/>
    </location>
</feature>
<dbReference type="PANTHER" id="PTHR42877:SF2">
    <property type="entry name" value="FAD_NAD(P)-BINDING DOMAIN-CONTAINING PROTEIN"/>
    <property type="match status" value="1"/>
</dbReference>
<dbReference type="Proteomes" id="UP000038010">
    <property type="component" value="Unassembled WGS sequence"/>
</dbReference>
<dbReference type="InterPro" id="IPR020946">
    <property type="entry name" value="Flavin_mOase-like"/>
</dbReference>
<keyword evidence="4" id="KW-0274">FAD</keyword>
<evidence type="ECO:0000256" key="2">
    <source>
        <dbReference type="ARBA" id="ARBA00010139"/>
    </source>
</evidence>
<proteinExistence type="inferred from homology"/>
<feature type="compositionally biased region" description="Polar residues" evidence="6">
    <location>
        <begin position="12"/>
        <end position="23"/>
    </location>
</feature>
<keyword evidence="8" id="KW-1185">Reference proteome</keyword>
<keyword evidence="3" id="KW-0285">Flavoprotein</keyword>
<keyword evidence="7" id="KW-0503">Monooxygenase</keyword>
<accession>A0A0N0NK21</accession>
<comment type="caution">
    <text evidence="7">The sequence shown here is derived from an EMBL/GenBank/DDBJ whole genome shotgun (WGS) entry which is preliminary data.</text>
</comment>
<evidence type="ECO:0000256" key="5">
    <source>
        <dbReference type="ARBA" id="ARBA00023002"/>
    </source>
</evidence>
<dbReference type="GeneID" id="28736040"/>
<dbReference type="AlphaFoldDB" id="A0A0N0NK21"/>
<dbReference type="Gene3D" id="3.50.50.60">
    <property type="entry name" value="FAD/NAD(P)-binding domain"/>
    <property type="match status" value="2"/>
</dbReference>
<dbReference type="GO" id="GO:0050660">
    <property type="term" value="F:flavin adenine dinucleotide binding"/>
    <property type="evidence" value="ECO:0007669"/>
    <property type="project" value="InterPro"/>
</dbReference>
<comment type="cofactor">
    <cofactor evidence="1">
        <name>FAD</name>
        <dbReference type="ChEBI" id="CHEBI:57692"/>
    </cofactor>
</comment>
<dbReference type="RefSeq" id="XP_017997604.1">
    <property type="nucleotide sequence ID" value="XM_018144160.1"/>
</dbReference>
<dbReference type="SUPFAM" id="SSF51905">
    <property type="entry name" value="FAD/NAD(P)-binding domain"/>
    <property type="match status" value="3"/>
</dbReference>
<gene>
    <name evidence="7" type="ORF">AB675_4050</name>
</gene>
<evidence type="ECO:0000313" key="7">
    <source>
        <dbReference type="EMBL" id="KPI37641.1"/>
    </source>
</evidence>
<feature type="region of interest" description="Disordered" evidence="6">
    <location>
        <begin position="1"/>
        <end position="76"/>
    </location>
</feature>
<dbReference type="InterPro" id="IPR036188">
    <property type="entry name" value="FAD/NAD-bd_sf"/>
</dbReference>
<dbReference type="GO" id="GO:0004499">
    <property type="term" value="F:N,N-dimethylaniline monooxygenase activity"/>
    <property type="evidence" value="ECO:0007669"/>
    <property type="project" value="InterPro"/>
</dbReference>
<dbReference type="PANTHER" id="PTHR42877">
    <property type="entry name" value="L-ORNITHINE N(5)-MONOOXYGENASE-RELATED"/>
    <property type="match status" value="1"/>
</dbReference>
<organism evidence="7 8">
    <name type="scientific">Cyphellophora attinorum</name>
    <dbReference type="NCBI Taxonomy" id="1664694"/>
    <lineage>
        <taxon>Eukaryota</taxon>
        <taxon>Fungi</taxon>
        <taxon>Dikarya</taxon>
        <taxon>Ascomycota</taxon>
        <taxon>Pezizomycotina</taxon>
        <taxon>Eurotiomycetes</taxon>
        <taxon>Chaetothyriomycetidae</taxon>
        <taxon>Chaetothyriales</taxon>
        <taxon>Cyphellophoraceae</taxon>
        <taxon>Cyphellophora</taxon>
    </lineage>
</organism>
<feature type="compositionally biased region" description="Polar residues" evidence="6">
    <location>
        <begin position="59"/>
        <end position="70"/>
    </location>
</feature>
<name>A0A0N0NK21_9EURO</name>
<reference evidence="7 8" key="1">
    <citation type="submission" date="2015-06" db="EMBL/GenBank/DDBJ databases">
        <title>Draft genome of the ant-associated black yeast Phialophora attae CBS 131958.</title>
        <authorList>
            <person name="Moreno L.F."/>
            <person name="Stielow B.J."/>
            <person name="de Hoog S."/>
            <person name="Vicente V.A."/>
            <person name="Weiss V.A."/>
            <person name="de Vries M."/>
            <person name="Cruz L.M."/>
            <person name="Souza E.M."/>
        </authorList>
    </citation>
    <scope>NUCLEOTIDE SEQUENCE [LARGE SCALE GENOMIC DNA]</scope>
    <source>
        <strain evidence="7 8">CBS 131958</strain>
    </source>
</reference>
<dbReference type="Pfam" id="PF00743">
    <property type="entry name" value="FMO-like"/>
    <property type="match status" value="1"/>
</dbReference>
<evidence type="ECO:0000313" key="8">
    <source>
        <dbReference type="Proteomes" id="UP000038010"/>
    </source>
</evidence>
<sequence length="622" mass="70374">MSQTVPARDHTGQPNEGSVSDVTLISDGVPVPNGINHTNDEVSTISGLNGTHHAGQAPSKASNTTSTPMQESPAFTPARSLHVLTIGAGYSGMILAHRLQHTHATSPFAAHITHTIIESKSESGGTWVANTYPGVQCDVPSHIYAFPFAPSPDWSRFYSTGEEIRDYFQRTVKEWGLDKHVQYDTTVEGAYWDESRSQWRVEVRHNSTGLRTEWADILISARGVLSHWRWPTISGLETFKGHRVHSADWVHTFDYSQKRIGVIGNGSSAIQILPQMAALPGTQVTSFQRTPTWIVSRHTPAKLVGSDDPSPNPEYRPEDKERFRNPEELKKYRKTIIGNVNRGFRVFVKESAAQEELKAFATKQMSEKLGNDPVLCRKLIPDWPVGCRRVTPGSGYLESFTRENVKLTMNHIDRVDEDGIWTKDGTYHELDVIVCATGFDVSQRPQFPVVGRDGMNLGEMWKDEPESYMSVAAPNMPNYFIFTGPNATVGHGSLIFSLQWAADWMIKWMRKMLEEDIASIVPRQEVVDEFVRYGDEIMKRFVWTSNCRSWYKSNRIDGRVTATFAGSALLFQRMIENPRPEDFEIRYRAANRFRFMGNGFMGYELEDEVDGKEVDLGWYVEH</sequence>
<evidence type="ECO:0000256" key="3">
    <source>
        <dbReference type="ARBA" id="ARBA00022630"/>
    </source>
</evidence>
<evidence type="ECO:0000256" key="6">
    <source>
        <dbReference type="SAM" id="MobiDB-lite"/>
    </source>
</evidence>
<comment type="similarity">
    <text evidence="2">Belongs to the FAD-binding monooxygenase family.</text>
</comment>
<protein>
    <submittedName>
        <fullName evidence="7">Putative sterigmatocystin biosynthesis monooxygenase stcW</fullName>
    </submittedName>
</protein>
<dbReference type="InterPro" id="IPR051209">
    <property type="entry name" value="FAD-bind_Monooxygenase_sf"/>
</dbReference>